<feature type="coiled-coil region" evidence="1">
    <location>
        <begin position="173"/>
        <end position="200"/>
    </location>
</feature>
<evidence type="ECO:0008006" key="6">
    <source>
        <dbReference type="Google" id="ProtNLM"/>
    </source>
</evidence>
<comment type="caution">
    <text evidence="4">The sequence shown here is derived from an EMBL/GenBank/DDBJ whole genome shotgun (WGS) entry which is preliminary data.</text>
</comment>
<dbReference type="AlphaFoldDB" id="A0A1F6BKT7"/>
<dbReference type="GO" id="GO:0030246">
    <property type="term" value="F:carbohydrate binding"/>
    <property type="evidence" value="ECO:0007669"/>
    <property type="project" value="InterPro"/>
</dbReference>
<gene>
    <name evidence="4" type="ORF">A2110_02320</name>
</gene>
<keyword evidence="1" id="KW-0175">Coiled coil</keyword>
<keyword evidence="2" id="KW-1133">Transmembrane helix</keyword>
<dbReference type="Proteomes" id="UP000176273">
    <property type="component" value="Unassembled WGS sequence"/>
</dbReference>
<evidence type="ECO:0000256" key="1">
    <source>
        <dbReference type="SAM" id="Coils"/>
    </source>
</evidence>
<feature type="chain" id="PRO_5009523122" description="Cohesin domain-containing protein" evidence="3">
    <location>
        <begin position="24"/>
        <end position="338"/>
    </location>
</feature>
<evidence type="ECO:0000256" key="2">
    <source>
        <dbReference type="SAM" id="Phobius"/>
    </source>
</evidence>
<evidence type="ECO:0000313" key="4">
    <source>
        <dbReference type="EMBL" id="OGG37546.1"/>
    </source>
</evidence>
<dbReference type="Gene3D" id="2.60.40.680">
    <property type="match status" value="1"/>
</dbReference>
<dbReference type="SUPFAM" id="SSF49384">
    <property type="entry name" value="Carbohydrate-binding domain"/>
    <property type="match status" value="1"/>
</dbReference>
<feature type="signal peptide" evidence="3">
    <location>
        <begin position="1"/>
        <end position="23"/>
    </location>
</feature>
<proteinExistence type="predicted"/>
<dbReference type="InterPro" id="IPR008965">
    <property type="entry name" value="CBM2/CBM3_carb-bd_dom_sf"/>
</dbReference>
<evidence type="ECO:0000256" key="3">
    <source>
        <dbReference type="SAM" id="SignalP"/>
    </source>
</evidence>
<feature type="transmembrane region" description="Helical" evidence="2">
    <location>
        <begin position="221"/>
        <end position="250"/>
    </location>
</feature>
<protein>
    <recommendedName>
        <fullName evidence="6">Cohesin domain-containing protein</fullName>
    </recommendedName>
</protein>
<dbReference type="CDD" id="cd08547">
    <property type="entry name" value="Type_II_cohesin"/>
    <property type="match status" value="1"/>
</dbReference>
<dbReference type="EMBL" id="MFKH01000009">
    <property type="protein sequence ID" value="OGG37546.1"/>
    <property type="molecule type" value="Genomic_DNA"/>
</dbReference>
<name>A0A1F6BKT7_9BACT</name>
<reference evidence="4 5" key="1">
    <citation type="journal article" date="2016" name="Nat. Commun.">
        <title>Thousands of microbial genomes shed light on interconnected biogeochemical processes in an aquifer system.</title>
        <authorList>
            <person name="Anantharaman K."/>
            <person name="Brown C.T."/>
            <person name="Hug L.A."/>
            <person name="Sharon I."/>
            <person name="Castelle C.J."/>
            <person name="Probst A.J."/>
            <person name="Thomas B.C."/>
            <person name="Singh A."/>
            <person name="Wilkins M.J."/>
            <person name="Karaoz U."/>
            <person name="Brodie E.L."/>
            <person name="Williams K.H."/>
            <person name="Hubbard S.S."/>
            <person name="Banfield J.F."/>
        </authorList>
    </citation>
    <scope>NUCLEOTIDE SEQUENCE [LARGE SCALE GENOMIC DNA]</scope>
</reference>
<organism evidence="4 5">
    <name type="scientific">Candidatus Jorgensenbacteria bacterium GWA1_54_12</name>
    <dbReference type="NCBI Taxonomy" id="1798468"/>
    <lineage>
        <taxon>Bacteria</taxon>
        <taxon>Candidatus Joergenseniibacteriota</taxon>
    </lineage>
</organism>
<dbReference type="STRING" id="1798468.A2110_02320"/>
<sequence length="338" mass="36906">MKHMKLCGLLACALAVLPAGAFAAYLHIVPETGNFHVGENFNAGIYVSTEEPVNAMQGVIAFPTEFLQAVNADGGGNSIVNLWVQKPSLSNAGDAGNVRFEGVVLNPGFTGANGKIIEVTFRVRKEGFAEVSFTDFAVLANDGLGTDISTAPGKAEFTLLGARAAETGSEATLESNEVKIKAVEEKIKSVEEQIKNINVLEPAEGVGVTGFWNTLPGWLKVIALIVAGAIMLVVGLLAVSFGALILIWLWNFILRRKTKFTKWAELLPARIRRFRRKASGAADAAKKELTSDVRFAFRELKEDYREAEKKKSFLKIVKNFWVSVIKIAKRFFEDNVKK</sequence>
<evidence type="ECO:0000313" key="5">
    <source>
        <dbReference type="Proteomes" id="UP000176273"/>
    </source>
</evidence>
<keyword evidence="2" id="KW-0812">Transmembrane</keyword>
<keyword evidence="3" id="KW-0732">Signal</keyword>
<keyword evidence="2" id="KW-0472">Membrane</keyword>
<accession>A0A1F6BKT7</accession>